<protein>
    <submittedName>
        <fullName evidence="1">Uncharacterized protein</fullName>
    </submittedName>
</protein>
<comment type="caution">
    <text evidence="1">The sequence shown here is derived from an EMBL/GenBank/DDBJ whole genome shotgun (WGS) entry which is preliminary data.</text>
</comment>
<evidence type="ECO:0000313" key="2">
    <source>
        <dbReference type="Proteomes" id="UP000646053"/>
    </source>
</evidence>
<keyword evidence="2" id="KW-1185">Reference proteome</keyword>
<dbReference type="AlphaFoldDB" id="A0A8J8CIU0"/>
<proteinExistence type="predicted"/>
<accession>A0A8J8CIU0</accession>
<evidence type="ECO:0000313" key="1">
    <source>
        <dbReference type="EMBL" id="NDJ16896.1"/>
    </source>
</evidence>
<reference evidence="1" key="1">
    <citation type="submission" date="2019-12" db="EMBL/GenBank/DDBJ databases">
        <title>High-Quality draft genome sequences of three cyanobacteria isolated from the limestone walls of the Old Cathedral of Coimbra.</title>
        <authorList>
            <person name="Tiago I."/>
            <person name="Soares F."/>
            <person name="Portugal A."/>
        </authorList>
    </citation>
    <scope>NUCLEOTIDE SEQUENCE</scope>
    <source>
        <strain evidence="1">A</strain>
    </source>
</reference>
<sequence>MNPSSGAIRTIPLLIALAGASNRALIVDRTEMNSDRIFANPVPLSIALFCRSHWSKQRSCDRSFLLCSTIALLQPSL</sequence>
<dbReference type="RefSeq" id="WP_162422401.1">
    <property type="nucleotide sequence ID" value="NZ_WVIE01000005.1"/>
</dbReference>
<organism evidence="1 2">
    <name type="scientific">Myxacorys almedinensis A</name>
    <dbReference type="NCBI Taxonomy" id="2690445"/>
    <lineage>
        <taxon>Bacteria</taxon>
        <taxon>Bacillati</taxon>
        <taxon>Cyanobacteriota</taxon>
        <taxon>Cyanophyceae</taxon>
        <taxon>Leptolyngbyales</taxon>
        <taxon>Leptolyngbyaceae</taxon>
        <taxon>Myxacorys</taxon>
        <taxon>Myxacorys almedinensis</taxon>
    </lineage>
</organism>
<name>A0A8J8CIU0_9CYAN</name>
<gene>
    <name evidence="1" type="ORF">GS601_06265</name>
</gene>
<dbReference type="EMBL" id="WVIE01000005">
    <property type="protein sequence ID" value="NDJ16896.1"/>
    <property type="molecule type" value="Genomic_DNA"/>
</dbReference>
<dbReference type="Proteomes" id="UP000646053">
    <property type="component" value="Unassembled WGS sequence"/>
</dbReference>